<dbReference type="PANTHER" id="PTHR43806">
    <property type="entry name" value="PEPTIDASE S8"/>
    <property type="match status" value="1"/>
</dbReference>
<dbReference type="EMBL" id="JAGQLN010000002">
    <property type="protein sequence ID" value="MCA9376443.1"/>
    <property type="molecule type" value="Genomic_DNA"/>
</dbReference>
<keyword evidence="3 5" id="KW-0378">Hydrolase</keyword>
<feature type="domain" description="Peptidase S8/S53" evidence="6">
    <location>
        <begin position="199"/>
        <end position="543"/>
    </location>
</feature>
<dbReference type="InterPro" id="IPR022398">
    <property type="entry name" value="Peptidase_S8_His-AS"/>
</dbReference>
<reference evidence="7" key="2">
    <citation type="journal article" date="2021" name="Microbiome">
        <title>Successional dynamics and alternative stable states in a saline activated sludge microbial community over 9 years.</title>
        <authorList>
            <person name="Wang Y."/>
            <person name="Ye J."/>
            <person name="Ju F."/>
            <person name="Liu L."/>
            <person name="Boyd J.A."/>
            <person name="Deng Y."/>
            <person name="Parks D.H."/>
            <person name="Jiang X."/>
            <person name="Yin X."/>
            <person name="Woodcroft B.J."/>
            <person name="Tyson G.W."/>
            <person name="Hugenholtz P."/>
            <person name="Polz M.F."/>
            <person name="Zhang T."/>
        </authorList>
    </citation>
    <scope>NUCLEOTIDE SEQUENCE</scope>
    <source>
        <strain evidence="7">HKST-UBA17</strain>
    </source>
</reference>
<keyword evidence="4 5" id="KW-0720">Serine protease</keyword>
<evidence type="ECO:0000256" key="1">
    <source>
        <dbReference type="ARBA" id="ARBA00011073"/>
    </source>
</evidence>
<dbReference type="InterPro" id="IPR023828">
    <property type="entry name" value="Peptidase_S8_Ser-AS"/>
</dbReference>
<dbReference type="PRINTS" id="PR00723">
    <property type="entry name" value="SUBTILISIN"/>
</dbReference>
<dbReference type="AlphaFoldDB" id="A0A955KWV3"/>
<dbReference type="PROSITE" id="PS00137">
    <property type="entry name" value="SUBTILASE_HIS"/>
    <property type="match status" value="1"/>
</dbReference>
<sequence length="933" mass="100777">MIKRLGLFLIVFVMFLLVVFLSNSSVVKVDAQSVVDIQSPIVKGLSTPDNFTEGVPANSFSANRIIVLYKDGYTPDSSLNAQKIPFVKDVNIYAIPVENATTSGVLGDSADVRSFGNIVAETIEQKELVLSTLADIKNDPNVLEASPDFFSKSNAWNVTSTRATPGDWDINKHWYYDSGKLPEYWHSLGCPTGDCGGSDQIVVAVIDTGLVFESYDDRGVNGFTGNYFSVIGSEYTGANFNLYQNTGETPNNGRDDDCNGVVDDYRGMDSFAYGVLEDIYTFSELTCNPTPVDYSGSSYLYLRKPGHPVDSLGHGSFVTGNIAGLVDNGGDTVSPASNVTIMPIAASVNWYDPVYYGLFSDWDLMVASAYAVSYGADVVNMSLGGFSYDPVADFFFSLLSYFDGTVFVAASGNDSNLTNLVPVSYPAAYNSVISVGALDIDNTRATYSNGGSDLDLVAYVGDGGYQARQQTLSCFPCSYSGPFSSVSSQYSIGTSFASPQVAAAAAYVRSFDPTFTPEGVKTALLSSTNDVGTTGYDTKTGNGVLNWSKLPSFDLSSALYNNFTIYRWTAGDKAWLWVGNPDTTETAHVLVRINGIAHGYYLIEPQTNTPIKFPDIFEGPVEILSDIEVNVTQKILTSAGKLNEQVAITSLDYAKKFYFPIYRWLSGDRAWIWIANPSSGSSAHATVKIGSYTTNHTIPPKSVISVKQEGLFEGPVVITSDINVYATLKSLTNGGINEFKGISSSETDTTFYYPIYRWVGKDNAWVWIGNPSVDTAANVNVATAGNYMGSYVVPAGENISVKYTDVFDGPLVVTSDLPVFSTLKTRVGGVINEFPGIRSSDFSTGYYYPVYRWTGGDKSWIWVGNPDGSNVANIDISIAGSWVGSYVIPPGENISVKYDGVFAGPVEISSDIPIYSTLKSLVNGSINEFVGIK</sequence>
<dbReference type="Pfam" id="PF00082">
    <property type="entry name" value="Peptidase_S8"/>
    <property type="match status" value="1"/>
</dbReference>
<dbReference type="InterPro" id="IPR000209">
    <property type="entry name" value="Peptidase_S8/S53_dom"/>
</dbReference>
<dbReference type="PROSITE" id="PS51892">
    <property type="entry name" value="SUBTILASE"/>
    <property type="match status" value="1"/>
</dbReference>
<feature type="active site" description="Charge relay system" evidence="5">
    <location>
        <position position="314"/>
    </location>
</feature>
<feature type="active site" description="Charge relay system" evidence="5">
    <location>
        <position position="495"/>
    </location>
</feature>
<dbReference type="GO" id="GO:0004252">
    <property type="term" value="F:serine-type endopeptidase activity"/>
    <property type="evidence" value="ECO:0007669"/>
    <property type="project" value="UniProtKB-UniRule"/>
</dbReference>
<evidence type="ECO:0000313" key="8">
    <source>
        <dbReference type="Proteomes" id="UP000741282"/>
    </source>
</evidence>
<dbReference type="InterPro" id="IPR050131">
    <property type="entry name" value="Peptidase_S8_subtilisin-like"/>
</dbReference>
<gene>
    <name evidence="7" type="ORF">KC685_00805</name>
</gene>
<dbReference type="Gene3D" id="3.40.50.200">
    <property type="entry name" value="Peptidase S8/S53 domain"/>
    <property type="match status" value="1"/>
</dbReference>
<dbReference type="InterPro" id="IPR015500">
    <property type="entry name" value="Peptidase_S8_subtilisin-rel"/>
</dbReference>
<dbReference type="Proteomes" id="UP000741282">
    <property type="component" value="Unassembled WGS sequence"/>
</dbReference>
<proteinExistence type="inferred from homology"/>
<evidence type="ECO:0000256" key="3">
    <source>
        <dbReference type="ARBA" id="ARBA00022801"/>
    </source>
</evidence>
<dbReference type="GO" id="GO:0006508">
    <property type="term" value="P:proteolysis"/>
    <property type="evidence" value="ECO:0007669"/>
    <property type="project" value="UniProtKB-KW"/>
</dbReference>
<dbReference type="PANTHER" id="PTHR43806:SF11">
    <property type="entry name" value="CEREVISIN-RELATED"/>
    <property type="match status" value="1"/>
</dbReference>
<keyword evidence="2 5" id="KW-0645">Protease</keyword>
<evidence type="ECO:0000259" key="6">
    <source>
        <dbReference type="Pfam" id="PF00082"/>
    </source>
</evidence>
<evidence type="ECO:0000256" key="2">
    <source>
        <dbReference type="ARBA" id="ARBA00022670"/>
    </source>
</evidence>
<reference evidence="7" key="1">
    <citation type="submission" date="2020-04" db="EMBL/GenBank/DDBJ databases">
        <authorList>
            <person name="Zhang T."/>
        </authorList>
    </citation>
    <scope>NUCLEOTIDE SEQUENCE</scope>
    <source>
        <strain evidence="7">HKST-UBA17</strain>
    </source>
</reference>
<accession>A0A955KWV3</accession>
<comment type="caution">
    <text evidence="7">The sequence shown here is derived from an EMBL/GenBank/DDBJ whole genome shotgun (WGS) entry which is preliminary data.</text>
</comment>
<dbReference type="SUPFAM" id="SSF52743">
    <property type="entry name" value="Subtilisin-like"/>
    <property type="match status" value="1"/>
</dbReference>
<evidence type="ECO:0000313" key="7">
    <source>
        <dbReference type="EMBL" id="MCA9376443.1"/>
    </source>
</evidence>
<organism evidence="7 8">
    <name type="scientific">Candidatus Dojkabacteria bacterium</name>
    <dbReference type="NCBI Taxonomy" id="2099670"/>
    <lineage>
        <taxon>Bacteria</taxon>
        <taxon>Candidatus Dojkabacteria</taxon>
    </lineage>
</organism>
<dbReference type="InterPro" id="IPR036852">
    <property type="entry name" value="Peptidase_S8/S53_dom_sf"/>
</dbReference>
<protein>
    <submittedName>
        <fullName evidence="7">S8 family serine peptidase</fullName>
    </submittedName>
</protein>
<name>A0A955KWV3_9BACT</name>
<dbReference type="PROSITE" id="PS00138">
    <property type="entry name" value="SUBTILASE_SER"/>
    <property type="match status" value="1"/>
</dbReference>
<comment type="similarity">
    <text evidence="1 5">Belongs to the peptidase S8 family.</text>
</comment>
<evidence type="ECO:0000256" key="5">
    <source>
        <dbReference type="PROSITE-ProRule" id="PRU01240"/>
    </source>
</evidence>
<feature type="active site" description="Charge relay system" evidence="5">
    <location>
        <position position="207"/>
    </location>
</feature>
<evidence type="ECO:0000256" key="4">
    <source>
        <dbReference type="ARBA" id="ARBA00022825"/>
    </source>
</evidence>